<comment type="caution">
    <text evidence="2">The sequence shown here is derived from an EMBL/GenBank/DDBJ whole genome shotgun (WGS) entry which is preliminary data.</text>
</comment>
<feature type="compositionally biased region" description="Gly residues" evidence="1">
    <location>
        <begin position="260"/>
        <end position="271"/>
    </location>
</feature>
<reference evidence="2 3" key="1">
    <citation type="submission" date="2020-02" db="EMBL/GenBank/DDBJ databases">
        <title>Draft genome sequence of Haematococcus lacustris strain NIES-144.</title>
        <authorList>
            <person name="Morimoto D."/>
            <person name="Nakagawa S."/>
            <person name="Yoshida T."/>
            <person name="Sawayama S."/>
        </authorList>
    </citation>
    <scope>NUCLEOTIDE SEQUENCE [LARGE SCALE GENOMIC DNA]</scope>
    <source>
        <strain evidence="2 3">NIES-144</strain>
    </source>
</reference>
<accession>A0A699ZAR9</accession>
<dbReference type="EMBL" id="BLLF01001430">
    <property type="protein sequence ID" value="GFH19251.1"/>
    <property type="molecule type" value="Genomic_DNA"/>
</dbReference>
<dbReference type="Proteomes" id="UP000485058">
    <property type="component" value="Unassembled WGS sequence"/>
</dbReference>
<proteinExistence type="predicted"/>
<feature type="region of interest" description="Disordered" evidence="1">
    <location>
        <begin position="52"/>
        <end position="88"/>
    </location>
</feature>
<name>A0A699ZAR9_HAELA</name>
<sequence>MSQPSILGHPVIASRQAQIHILQNKHVAAAARLRAEDTQCMQQLEAFQVRQPPRWPATPGRQARVSWVNPNPTPTSRQASHQHHPANFTSGALGTTQQLLCPDILLTPFQYYWGGLVDEPVSWSSAMLSHSLCLPCPAYPRGMACLARHCRSGASNPGCVTLTPGLRSRDGWVLRFGAARCSRCTWHTRLCRTGFPRRFFRIAWPTRARATAIRSSDWEPWWQVPPAVHPALPAPPRGGGRGAERGARSVLGRLGKGRGGRWGEVNEGGEG</sequence>
<gene>
    <name evidence="2" type="ORF">HaLaN_16169</name>
</gene>
<feature type="region of interest" description="Disordered" evidence="1">
    <location>
        <begin position="233"/>
        <end position="271"/>
    </location>
</feature>
<evidence type="ECO:0000313" key="2">
    <source>
        <dbReference type="EMBL" id="GFH19251.1"/>
    </source>
</evidence>
<organism evidence="2 3">
    <name type="scientific">Haematococcus lacustris</name>
    <name type="common">Green alga</name>
    <name type="synonym">Haematococcus pluvialis</name>
    <dbReference type="NCBI Taxonomy" id="44745"/>
    <lineage>
        <taxon>Eukaryota</taxon>
        <taxon>Viridiplantae</taxon>
        <taxon>Chlorophyta</taxon>
        <taxon>core chlorophytes</taxon>
        <taxon>Chlorophyceae</taxon>
        <taxon>CS clade</taxon>
        <taxon>Chlamydomonadales</taxon>
        <taxon>Haematococcaceae</taxon>
        <taxon>Haematococcus</taxon>
    </lineage>
</organism>
<evidence type="ECO:0000313" key="3">
    <source>
        <dbReference type="Proteomes" id="UP000485058"/>
    </source>
</evidence>
<evidence type="ECO:0000256" key="1">
    <source>
        <dbReference type="SAM" id="MobiDB-lite"/>
    </source>
</evidence>
<feature type="compositionally biased region" description="Polar residues" evidence="1">
    <location>
        <begin position="68"/>
        <end position="79"/>
    </location>
</feature>
<keyword evidence="3" id="KW-1185">Reference proteome</keyword>
<protein>
    <submittedName>
        <fullName evidence="2">Uncharacterized protein</fullName>
    </submittedName>
</protein>
<dbReference type="AlphaFoldDB" id="A0A699ZAR9"/>